<feature type="region of interest" description="Disordered" evidence="1">
    <location>
        <begin position="498"/>
        <end position="526"/>
    </location>
</feature>
<dbReference type="EMBL" id="CAMXCT010000377">
    <property type="protein sequence ID" value="CAI3977943.1"/>
    <property type="molecule type" value="Genomic_DNA"/>
</dbReference>
<evidence type="ECO:0000313" key="2">
    <source>
        <dbReference type="EMBL" id="CAI3977943.1"/>
    </source>
</evidence>
<evidence type="ECO:0000256" key="1">
    <source>
        <dbReference type="SAM" id="MobiDB-lite"/>
    </source>
</evidence>
<gene>
    <name evidence="2" type="ORF">C1SCF055_LOCUS6040</name>
</gene>
<comment type="caution">
    <text evidence="2">The sequence shown here is derived from an EMBL/GenBank/DDBJ whole genome shotgun (WGS) entry which is preliminary data.</text>
</comment>
<feature type="region of interest" description="Disordered" evidence="1">
    <location>
        <begin position="90"/>
        <end position="119"/>
    </location>
</feature>
<evidence type="ECO:0000313" key="4">
    <source>
        <dbReference type="Proteomes" id="UP001152797"/>
    </source>
</evidence>
<organism evidence="2">
    <name type="scientific">Cladocopium goreaui</name>
    <dbReference type="NCBI Taxonomy" id="2562237"/>
    <lineage>
        <taxon>Eukaryota</taxon>
        <taxon>Sar</taxon>
        <taxon>Alveolata</taxon>
        <taxon>Dinophyceae</taxon>
        <taxon>Suessiales</taxon>
        <taxon>Symbiodiniaceae</taxon>
        <taxon>Cladocopium</taxon>
    </lineage>
</organism>
<feature type="compositionally biased region" description="Acidic residues" evidence="1">
    <location>
        <begin position="108"/>
        <end position="117"/>
    </location>
</feature>
<keyword evidence="4" id="KW-1185">Reference proteome</keyword>
<dbReference type="AlphaFoldDB" id="A0A9P1FJ06"/>
<dbReference type="OrthoDB" id="421662at2759"/>
<feature type="compositionally biased region" description="Basic and acidic residues" evidence="1">
    <location>
        <begin position="92"/>
        <end position="107"/>
    </location>
</feature>
<proteinExistence type="predicted"/>
<dbReference type="EMBL" id="CAMXCT030000377">
    <property type="protein sequence ID" value="CAL4765255.1"/>
    <property type="molecule type" value="Genomic_DNA"/>
</dbReference>
<reference evidence="2" key="1">
    <citation type="submission" date="2022-10" db="EMBL/GenBank/DDBJ databases">
        <authorList>
            <person name="Chen Y."/>
            <person name="Dougan E. K."/>
            <person name="Chan C."/>
            <person name="Rhodes N."/>
            <person name="Thang M."/>
        </authorList>
    </citation>
    <scope>NUCLEOTIDE SEQUENCE</scope>
</reference>
<dbReference type="Proteomes" id="UP001152797">
    <property type="component" value="Unassembled WGS sequence"/>
</dbReference>
<name>A0A9P1FJ06_9DINO</name>
<dbReference type="EMBL" id="CAMXCT020000377">
    <property type="protein sequence ID" value="CAL1131318.1"/>
    <property type="molecule type" value="Genomic_DNA"/>
</dbReference>
<accession>A0A9P1FJ06</accession>
<reference evidence="3 4" key="2">
    <citation type="submission" date="2024-05" db="EMBL/GenBank/DDBJ databases">
        <authorList>
            <person name="Chen Y."/>
            <person name="Shah S."/>
            <person name="Dougan E. K."/>
            <person name="Thang M."/>
            <person name="Chan C."/>
        </authorList>
    </citation>
    <scope>NUCLEOTIDE SEQUENCE [LARGE SCALE GENOMIC DNA]</scope>
</reference>
<evidence type="ECO:0000313" key="3">
    <source>
        <dbReference type="EMBL" id="CAL4765255.1"/>
    </source>
</evidence>
<protein>
    <submittedName>
        <fullName evidence="2">Uncharacterized protein</fullName>
    </submittedName>
</protein>
<sequence length="1124" mass="123479">MEGLSPEDRENMIDYVWSMTGLTDDDYSPRYMCSEETVMRECEQGVRAFDIAAEMVRRMEEEAENGEVVETEEGRYDRYMRSELDDVSDPGYWHDIRAEPESEHSGESDEMASDPETFEEKKHRYMLCEKHEASDGELWQKLHDAQMAEVRSEEHLEGPDGFKPFRWPFTLFLRQGHCSATSTALLQRKREGQPQRVIMLSDLESPYGSNFAFEDSLYGSTTLTSLTGKFSVSYDPAMYQGTPSEIVDMQEKSKQAFKQAIAFLLGDGIQDDDIVLRFEPMAALIQAKQQQQPQEIAEALVFFTFPVPAGDVATMVQVVEGMQPKLICASLKNSLSNFGVPDTVEVTSGVTMEPIQPPSSTTTTTTSAGHMTNITGRFVLAYDASIYTQGTAAEIADLQEKSKKAFEQSLAALLGHGVKGEEITMVWKPVAALIQSKERRELSEVICLFTFPVPPVDVATMVKVVEEMQPDTLSASFKSSLSEFGVPDTVEVTSLVTVEPPSSTTTSPPPGPSTTPSPCGGGTPSPASTVEGSFLLSYDLVDWNATAEELEKLKATGTAAIQNSLALLIGHSVMGQDIHVNYTPVEAAFLQTKESNLSIAVKVVFTFPCPQDITPELLSQAVAQITEAELTTAMDDVFITAGIDANVLNLKVSIITSTWFYGTPTTTTTTTTSTTTTLPFTIEDVHPCASFEDFMPQAKMSEYGWCEYDASTANVSELACLDAGCQSYDAGDGPPYCYCDTEVKCAALGLTWMYHTCEREMSAYMHGEYPALIESARNQGTCSGLETSWHQNIEQVLEWPARMCCRSWPKKLCDVNAELATPCKDPADFMPDNILDQGFSTTCKEALMNWWEEYTLLENASKTGCDGLQTSWGEKLVDFVVYPAQHCCRSKVATLCEPDLKPMTPCKDESDFQPEKLLHEWCEVSSNATDCGAGCQDNGGHCHCGTATSCEAAGGKWITNTCGAEFLDSRDRVLIKALNEAANGTSCNDLDVHGASLTDSISWSAQTCCSSWPGSICNKDAKRMTPCKSSSDFNPDKVMWAYCDFYSNGATMPNASTCQAQNGCRGDEHWCDCSDQSSCEAVGGTWQSHTCQKEIDQWSHLGRSKLSAFLVQSVHKCSHVSNGR</sequence>
<feature type="compositionally biased region" description="Low complexity" evidence="1">
    <location>
        <begin position="516"/>
        <end position="526"/>
    </location>
</feature>